<keyword evidence="7" id="KW-1185">Reference proteome</keyword>
<keyword evidence="4" id="KW-0663">Pyridoxal phosphate</keyword>
<comment type="subcellular location">
    <subcellularLocation>
        <location evidence="1">Mitochondrion</location>
    </subcellularLocation>
</comment>
<dbReference type="EMBL" id="CP119944">
    <property type="protein sequence ID" value="WFC99498.1"/>
    <property type="molecule type" value="Genomic_DNA"/>
</dbReference>
<evidence type="ECO:0000256" key="5">
    <source>
        <dbReference type="SAM" id="MobiDB-lite"/>
    </source>
</evidence>
<keyword evidence="3" id="KW-0808">Transferase</keyword>
<dbReference type="PROSITE" id="PS00600">
    <property type="entry name" value="AA_TRANSFER_CLASS_3"/>
    <property type="match status" value="1"/>
</dbReference>
<dbReference type="InterPro" id="IPR049704">
    <property type="entry name" value="Aminotrans_3_PPA_site"/>
</dbReference>
<dbReference type="InterPro" id="IPR027417">
    <property type="entry name" value="P-loop_NTPase"/>
</dbReference>
<dbReference type="Gene3D" id="3.40.640.10">
    <property type="entry name" value="Type I PLP-dependent aspartate aminotransferase-like (Major domain)"/>
    <property type="match status" value="1"/>
</dbReference>
<dbReference type="InterPro" id="IPR005814">
    <property type="entry name" value="Aminotrans_3"/>
</dbReference>
<dbReference type="InterPro" id="IPR015421">
    <property type="entry name" value="PyrdxlP-dep_Trfase_major"/>
</dbReference>
<evidence type="ECO:0000256" key="4">
    <source>
        <dbReference type="ARBA" id="ARBA00022898"/>
    </source>
</evidence>
<dbReference type="CDD" id="cd03109">
    <property type="entry name" value="DTBS"/>
    <property type="match status" value="1"/>
</dbReference>
<evidence type="ECO:0000256" key="2">
    <source>
        <dbReference type="ARBA" id="ARBA00022576"/>
    </source>
</evidence>
<dbReference type="SUPFAM" id="SSF53383">
    <property type="entry name" value="PLP-dependent transferases"/>
    <property type="match status" value="1"/>
</dbReference>
<proteinExistence type="inferred from homology"/>
<name>A0AAJ5YRT4_9BASI</name>
<reference evidence="6 7" key="1">
    <citation type="submission" date="2023-03" db="EMBL/GenBank/DDBJ databases">
        <title>Mating type loci evolution in Malassezia.</title>
        <authorList>
            <person name="Coelho M.A."/>
        </authorList>
    </citation>
    <scope>NUCLEOTIDE SEQUENCE [LARGE SCALE GENOMIC DNA]</scope>
    <source>
        <strain evidence="6 7">CBS 9725</strain>
    </source>
</reference>
<evidence type="ECO:0008006" key="8">
    <source>
        <dbReference type="Google" id="ProtNLM"/>
    </source>
</evidence>
<dbReference type="PANTHER" id="PTHR42684">
    <property type="entry name" value="ADENOSYLMETHIONINE-8-AMINO-7-OXONONANOATE AMINOTRANSFERASE"/>
    <property type="match status" value="1"/>
</dbReference>
<dbReference type="GO" id="GO:0030170">
    <property type="term" value="F:pyridoxal phosphate binding"/>
    <property type="evidence" value="ECO:0007669"/>
    <property type="project" value="InterPro"/>
</dbReference>
<evidence type="ECO:0000313" key="7">
    <source>
        <dbReference type="Proteomes" id="UP001219567"/>
    </source>
</evidence>
<evidence type="ECO:0000256" key="1">
    <source>
        <dbReference type="ARBA" id="ARBA00004173"/>
    </source>
</evidence>
<dbReference type="PANTHER" id="PTHR42684:SF3">
    <property type="entry name" value="ADENOSYLMETHIONINE-8-AMINO-7-OXONONANOATE AMINOTRANSFERASE"/>
    <property type="match status" value="1"/>
</dbReference>
<dbReference type="GO" id="GO:0004015">
    <property type="term" value="F:adenosylmethionine-8-amino-7-oxononanoate transaminase activity"/>
    <property type="evidence" value="ECO:0007669"/>
    <property type="project" value="TreeGrafter"/>
</dbReference>
<dbReference type="Gene3D" id="3.90.1150.10">
    <property type="entry name" value="Aspartate Aminotransferase, domain 1"/>
    <property type="match status" value="2"/>
</dbReference>
<dbReference type="Pfam" id="PF00202">
    <property type="entry name" value="Aminotran_3"/>
    <property type="match status" value="2"/>
</dbReference>
<dbReference type="PROSITE" id="PS51257">
    <property type="entry name" value="PROKAR_LIPOPROTEIN"/>
    <property type="match status" value="1"/>
</dbReference>
<organism evidence="6 7">
    <name type="scientific">Malassezia yamatoensis</name>
    <dbReference type="NCBI Taxonomy" id="253288"/>
    <lineage>
        <taxon>Eukaryota</taxon>
        <taxon>Fungi</taxon>
        <taxon>Dikarya</taxon>
        <taxon>Basidiomycota</taxon>
        <taxon>Ustilaginomycotina</taxon>
        <taxon>Malasseziomycetes</taxon>
        <taxon>Malasseziales</taxon>
        <taxon>Malasseziaceae</taxon>
        <taxon>Malassezia</taxon>
    </lineage>
</organism>
<accession>A0AAJ5YRT4</accession>
<gene>
    <name evidence="6" type="ORF">MYAM1_002243</name>
</gene>
<keyword evidence="2" id="KW-0032">Aminotransferase</keyword>
<dbReference type="GO" id="GO:0005524">
    <property type="term" value="F:ATP binding"/>
    <property type="evidence" value="ECO:0007669"/>
    <property type="project" value="InterPro"/>
</dbReference>
<dbReference type="AlphaFoldDB" id="A0AAJ5YRT4"/>
<protein>
    <recommendedName>
        <fullName evidence="8">Dethiobiotin synthase</fullName>
    </recommendedName>
</protein>
<feature type="region of interest" description="Disordered" evidence="5">
    <location>
        <begin position="431"/>
        <end position="451"/>
    </location>
</feature>
<evidence type="ECO:0000313" key="6">
    <source>
        <dbReference type="EMBL" id="WFC99498.1"/>
    </source>
</evidence>
<dbReference type="SUPFAM" id="SSF52540">
    <property type="entry name" value="P-loop containing nucleoside triphosphate hydrolases"/>
    <property type="match status" value="1"/>
</dbReference>
<dbReference type="InterPro" id="IPR004472">
    <property type="entry name" value="DTB_synth_BioD"/>
</dbReference>
<dbReference type="Pfam" id="PF13500">
    <property type="entry name" value="AAA_26"/>
    <property type="match status" value="1"/>
</dbReference>
<dbReference type="GO" id="GO:0004141">
    <property type="term" value="F:dethiobiotin synthase activity"/>
    <property type="evidence" value="ECO:0007669"/>
    <property type="project" value="InterPro"/>
</dbReference>
<dbReference type="GO" id="GO:0009102">
    <property type="term" value="P:biotin biosynthetic process"/>
    <property type="evidence" value="ECO:0007669"/>
    <property type="project" value="InterPro"/>
</dbReference>
<dbReference type="GO" id="GO:0000287">
    <property type="term" value="F:magnesium ion binding"/>
    <property type="evidence" value="ECO:0007669"/>
    <property type="project" value="InterPro"/>
</dbReference>
<dbReference type="InterPro" id="IPR015424">
    <property type="entry name" value="PyrdxlP-dep_Trfase"/>
</dbReference>
<dbReference type="InterPro" id="IPR015422">
    <property type="entry name" value="PyrdxlP-dep_Trfase_small"/>
</dbReference>
<dbReference type="HAMAP" id="MF_00336">
    <property type="entry name" value="BioD"/>
    <property type="match status" value="1"/>
</dbReference>
<dbReference type="Gene3D" id="3.40.50.300">
    <property type="entry name" value="P-loop containing nucleotide triphosphate hydrolases"/>
    <property type="match status" value="1"/>
</dbReference>
<evidence type="ECO:0000256" key="3">
    <source>
        <dbReference type="ARBA" id="ARBA00022679"/>
    </source>
</evidence>
<sequence length="841" mass="92116">MAFAGRLQVHQVFGADTDVGKTIFATGLALAASACEPLNPNRQKNRVAYLKPVSTGPLSDADASHLQTFAPNIISETGVQFDDPVSPHLAASQATGSLPENATDAALLQKVRAWLDFHADSAQGTNVAIVETAGGVHSPAPSGASQADLLRPLRLPVVLVGSSKLGGISITRTAFECLRMRGYDVDAVLLFPSPRYQNDAYLQQWLNDEYKIPVYTVGGPSEHCWGAPPPRSASNTEDIAQMHAYYRGLVHGDTRQSSDRRFEPNVGANGLMDVVRHLQKSHEDRHKHLTSMASRTYTQCWWPFTQHTRYQPEQVMAIDSAHGDHFAVYQADALKPVLDGSASWWTQCVGHGHPRLSMAAAYAAGRYGHVLFPGAANAPALELTERMIGRHPMSFQAPGKHWAQRVFFSDDGSTAMEVALKMAIESCARRYDPQPSTRATQARVAQGKQPGSLGGRLNREWKVLGLQGSYHGDTIGAMDACEPSIYSERVAWYKGRGHWLSAPTITHSHGKISISLPTEISDFQHDDPSKEPARYESLGDVYDVSHRLLHDPLAIRYARFINAQLERLVRVEGYRFGALVLEPLVMGAGGMLFVDPLFQRVLIDTVRSREDLFAMQDPPLRSNPAPSPARSDTDWKGLPVIFDEVFTGLFRLGWASGAQVLDVSPDIACYAKILSGGLIPLSVTLATEQIFSTFAQSDQKTDALLHGHSYTAHPVGCTVACKTLDILDEMYTRGDWHEKQQSLASVDGFSCWDEDFVKQLSCCEKVKSALGLGTVLKIELADAHEGYASSAAESLLKSLGDEGLHLRPLGNVVYVMCNLTTRKQVLVETQQILLRELSSVN</sequence>
<dbReference type="GO" id="GO:0005739">
    <property type="term" value="C:mitochondrion"/>
    <property type="evidence" value="ECO:0007669"/>
    <property type="project" value="UniProtKB-SubCell"/>
</dbReference>
<dbReference type="Proteomes" id="UP001219567">
    <property type="component" value="Chromosome 2"/>
</dbReference>